<feature type="region of interest" description="Disordered" evidence="1">
    <location>
        <begin position="249"/>
        <end position="280"/>
    </location>
</feature>
<reference evidence="2" key="1">
    <citation type="submission" date="2020-11" db="EMBL/GenBank/DDBJ databases">
        <authorList>
            <person name="Tran Van P."/>
        </authorList>
    </citation>
    <scope>NUCLEOTIDE SEQUENCE</scope>
</reference>
<feature type="compositionally biased region" description="Polar residues" evidence="1">
    <location>
        <begin position="271"/>
        <end position="280"/>
    </location>
</feature>
<feature type="compositionally biased region" description="Acidic residues" evidence="1">
    <location>
        <begin position="254"/>
        <end position="263"/>
    </location>
</feature>
<evidence type="ECO:0000313" key="2">
    <source>
        <dbReference type="EMBL" id="CAD7461427.1"/>
    </source>
</evidence>
<name>A0A7R9IN37_9NEOP</name>
<protein>
    <submittedName>
        <fullName evidence="2">Uncharacterized protein</fullName>
    </submittedName>
</protein>
<dbReference type="EMBL" id="OE004746">
    <property type="protein sequence ID" value="CAD7461427.1"/>
    <property type="molecule type" value="Genomic_DNA"/>
</dbReference>
<accession>A0A7R9IN37</accession>
<gene>
    <name evidence="2" type="ORF">TTEB3V08_LOCUS9336</name>
</gene>
<feature type="region of interest" description="Disordered" evidence="1">
    <location>
        <begin position="51"/>
        <end position="75"/>
    </location>
</feature>
<sequence>MDSSLSLNIYQPPSTLRRINYFHSPSPKEPQLATPFPTSSTTPILSANLESRPASSRDVPPTTNAILPPLPTPLIRVTTNSRPTSRTMAPLVKPCHCDWSTEDGVIFQNMVLDKEFVALVHEVTKDDHDSRYIWRGGNSPVGGVAETLGEKWDRVLSTSSPGISKEDGTNSRGIVNVVRRELLNMWCSSVFLTLEARRNYQREIQGRLVGKVLRDPICWEFLDQIALEASDRAKTAYIDRLKEAQGRIIRDVDNDSDEEDDSDMEGKTDTDTSAVSAGSE</sequence>
<organism evidence="2">
    <name type="scientific">Timema tahoe</name>
    <dbReference type="NCBI Taxonomy" id="61484"/>
    <lineage>
        <taxon>Eukaryota</taxon>
        <taxon>Metazoa</taxon>
        <taxon>Ecdysozoa</taxon>
        <taxon>Arthropoda</taxon>
        <taxon>Hexapoda</taxon>
        <taxon>Insecta</taxon>
        <taxon>Pterygota</taxon>
        <taxon>Neoptera</taxon>
        <taxon>Polyneoptera</taxon>
        <taxon>Phasmatodea</taxon>
        <taxon>Timematodea</taxon>
        <taxon>Timematoidea</taxon>
        <taxon>Timematidae</taxon>
        <taxon>Timema</taxon>
    </lineage>
</organism>
<dbReference type="AlphaFoldDB" id="A0A7R9IN37"/>
<proteinExistence type="predicted"/>
<evidence type="ECO:0000256" key="1">
    <source>
        <dbReference type="SAM" id="MobiDB-lite"/>
    </source>
</evidence>